<name>A0ABU0IN20_9CAUL</name>
<evidence type="ECO:0008006" key="3">
    <source>
        <dbReference type="Google" id="ProtNLM"/>
    </source>
</evidence>
<reference evidence="1 2" key="1">
    <citation type="submission" date="2023-07" db="EMBL/GenBank/DDBJ databases">
        <title>Genomic Encyclopedia of Type Strains, Phase IV (KMG-IV): sequencing the most valuable type-strain genomes for metagenomic binning, comparative biology and taxonomic classification.</title>
        <authorList>
            <person name="Goeker M."/>
        </authorList>
    </citation>
    <scope>NUCLEOTIDE SEQUENCE [LARGE SCALE GENOMIC DNA]</scope>
    <source>
        <strain evidence="1 2">DSM 18695</strain>
    </source>
</reference>
<dbReference type="RefSeq" id="WP_307347148.1">
    <property type="nucleotide sequence ID" value="NZ_JAUSVS010000002.1"/>
</dbReference>
<protein>
    <recommendedName>
        <fullName evidence="3">DUF2188 domain-containing protein</fullName>
    </recommendedName>
</protein>
<organism evidence="1 2">
    <name type="scientific">Caulobacter ginsengisoli</name>
    <dbReference type="NCBI Taxonomy" id="400775"/>
    <lineage>
        <taxon>Bacteria</taxon>
        <taxon>Pseudomonadati</taxon>
        <taxon>Pseudomonadota</taxon>
        <taxon>Alphaproteobacteria</taxon>
        <taxon>Caulobacterales</taxon>
        <taxon>Caulobacteraceae</taxon>
        <taxon>Caulobacter</taxon>
    </lineage>
</organism>
<proteinExistence type="predicted"/>
<keyword evidence="2" id="KW-1185">Reference proteome</keyword>
<evidence type="ECO:0000313" key="1">
    <source>
        <dbReference type="EMBL" id="MDQ0463354.1"/>
    </source>
</evidence>
<dbReference type="EMBL" id="JAUSVS010000002">
    <property type="protein sequence ID" value="MDQ0463354.1"/>
    <property type="molecule type" value="Genomic_DNA"/>
</dbReference>
<comment type="caution">
    <text evidence="1">The sequence shown here is derived from an EMBL/GenBank/DDBJ whole genome shotgun (WGS) entry which is preliminary data.</text>
</comment>
<evidence type="ECO:0000313" key="2">
    <source>
        <dbReference type="Proteomes" id="UP001228905"/>
    </source>
</evidence>
<dbReference type="Proteomes" id="UP001228905">
    <property type="component" value="Unassembled WGS sequence"/>
</dbReference>
<accession>A0ABU0IN20</accession>
<sequence length="83" mass="9215">MARLHTAFDEPDTFTVMRLNSGWAVEHEGAYEHLAVSHEAARAWACKQARAALDAGRPSRVTVNGEGGFFKLRRMDLANTDLD</sequence>
<gene>
    <name evidence="1" type="ORF">QO010_001125</name>
</gene>